<organism evidence="1">
    <name type="scientific">Citrus limon</name>
    <name type="common">Lemon</name>
    <name type="synonym">Citrus medica var. limon</name>
    <dbReference type="NCBI Taxonomy" id="2708"/>
    <lineage>
        <taxon>Eukaryota</taxon>
        <taxon>Viridiplantae</taxon>
        <taxon>Streptophyta</taxon>
        <taxon>Embryophyta</taxon>
        <taxon>Tracheophyta</taxon>
        <taxon>Spermatophyta</taxon>
        <taxon>Magnoliopsida</taxon>
        <taxon>eudicotyledons</taxon>
        <taxon>Gunneridae</taxon>
        <taxon>Pentapetalae</taxon>
        <taxon>rosids</taxon>
        <taxon>malvids</taxon>
        <taxon>Sapindales</taxon>
        <taxon>Rutaceae</taxon>
        <taxon>Aurantioideae</taxon>
        <taxon>Citrus</taxon>
    </lineage>
</organism>
<name>A0A1S8ADF4_CITLI</name>
<dbReference type="AlphaFoldDB" id="A0A1S8ADF4"/>
<dbReference type="PANTHER" id="PTHR35101:SF14">
    <property type="entry name" value="SULFOTRANSFERASE"/>
    <property type="match status" value="1"/>
</dbReference>
<reference evidence="1" key="1">
    <citation type="submission" date="2016-12" db="EMBL/GenBank/DDBJ databases">
        <title>Transcriptomic, proteomic, and metabolomic analysis of Citrus limon response to graft inoculation by Candidatus Liberibacter asiaticus.</title>
        <authorList>
            <person name="Ramsey J."/>
            <person name="Chin E."/>
            <person name="Chavez J."/>
            <person name="Saha S."/>
            <person name="Mischuk D."/>
            <person name="Mahoney J."/>
            <person name="Mohr J."/>
            <person name="Robison F."/>
            <person name="Godfrey K."/>
            <person name="Levesque C."/>
            <person name="Foster L."/>
            <person name="Xu Y."/>
            <person name="Strickler S."/>
            <person name="Fernandez-Pozo N."/>
            <person name="Polek M.L."/>
            <person name="Giovannoni J."/>
            <person name="Mueller L.A."/>
            <person name="Slupsky C."/>
            <person name="Bruce J."/>
            <person name="Cilia M."/>
        </authorList>
    </citation>
    <scope>NUCLEOTIDE SEQUENCE</scope>
</reference>
<dbReference type="PANTHER" id="PTHR35101">
    <property type="entry name" value="OS02G0162600 PROTEIN"/>
    <property type="match status" value="1"/>
</dbReference>
<sequence length="80" mass="8899">MAKIKVSRITTEVAPPQLISVAKRRPLPKMLATIFEEEKEFRVYNESALSSPSTCGCGSLHHAALDLTRQIEKSFLLRSA</sequence>
<accession>A0A1S8ADF4</accession>
<dbReference type="EMBL" id="GFAY01000114">
    <property type="protein sequence ID" value="JAV45536.1"/>
    <property type="molecule type" value="Transcribed_RNA"/>
</dbReference>
<protein>
    <submittedName>
        <fullName evidence="1">Uncharacterized protein</fullName>
    </submittedName>
</protein>
<evidence type="ECO:0000313" key="1">
    <source>
        <dbReference type="EMBL" id="JAV45536.1"/>
    </source>
</evidence>
<proteinExistence type="predicted"/>